<dbReference type="SUPFAM" id="SSF52540">
    <property type="entry name" value="P-loop containing nucleoside triphosphate hydrolases"/>
    <property type="match status" value="2"/>
</dbReference>
<proteinExistence type="inferred from homology"/>
<protein>
    <submittedName>
        <fullName evidence="7">ATP-dependent DNA helicase RecQ (DNA 3'-5 ' helicase RecQ)</fullName>
    </submittedName>
</protein>
<reference evidence="6" key="1">
    <citation type="submission" date="2022-10" db="EMBL/GenBank/DDBJ databases">
        <authorList>
            <person name="Chen Y."/>
            <person name="Dougan E. K."/>
            <person name="Chan C."/>
            <person name="Rhodes N."/>
            <person name="Thang M."/>
        </authorList>
    </citation>
    <scope>NUCLEOTIDE SEQUENCE</scope>
</reference>
<dbReference type="OrthoDB" id="427987at2759"/>
<feature type="compositionally biased region" description="Acidic residues" evidence="4">
    <location>
        <begin position="351"/>
        <end position="360"/>
    </location>
</feature>
<name>A0A9P1BVY4_9DINO</name>
<feature type="region of interest" description="Disordered" evidence="4">
    <location>
        <begin position="586"/>
        <end position="607"/>
    </location>
</feature>
<dbReference type="EMBL" id="CAMXCT010000558">
    <property type="protein sequence ID" value="CAI3980454.1"/>
    <property type="molecule type" value="Genomic_DNA"/>
</dbReference>
<dbReference type="GO" id="GO:0043138">
    <property type="term" value="F:3'-5' DNA helicase activity"/>
    <property type="evidence" value="ECO:0007669"/>
    <property type="project" value="TreeGrafter"/>
</dbReference>
<evidence type="ECO:0000256" key="3">
    <source>
        <dbReference type="ARBA" id="ARBA00022806"/>
    </source>
</evidence>
<evidence type="ECO:0000313" key="6">
    <source>
        <dbReference type="EMBL" id="CAI3980454.1"/>
    </source>
</evidence>
<dbReference type="Proteomes" id="UP001152797">
    <property type="component" value="Unassembled WGS sequence"/>
</dbReference>
<dbReference type="InterPro" id="IPR004589">
    <property type="entry name" value="DNA_helicase_ATP-dep_RecQ"/>
</dbReference>
<keyword evidence="2" id="KW-0378">Hydrolase</keyword>
<feature type="compositionally biased region" description="Acidic residues" evidence="4">
    <location>
        <begin position="311"/>
        <end position="330"/>
    </location>
</feature>
<dbReference type="NCBIfam" id="TIGR00614">
    <property type="entry name" value="recQ_fam"/>
    <property type="match status" value="1"/>
</dbReference>
<feature type="region of interest" description="Disordered" evidence="4">
    <location>
        <begin position="1006"/>
        <end position="1038"/>
    </location>
</feature>
<dbReference type="GO" id="GO:0005737">
    <property type="term" value="C:cytoplasm"/>
    <property type="evidence" value="ECO:0007669"/>
    <property type="project" value="TreeGrafter"/>
</dbReference>
<dbReference type="GO" id="GO:0009378">
    <property type="term" value="F:four-way junction helicase activity"/>
    <property type="evidence" value="ECO:0007669"/>
    <property type="project" value="TreeGrafter"/>
</dbReference>
<dbReference type="Gene3D" id="3.40.50.300">
    <property type="entry name" value="P-loop containing nucleotide triphosphate hydrolases"/>
    <property type="match status" value="2"/>
</dbReference>
<comment type="caution">
    <text evidence="6">The sequence shown here is derived from an EMBL/GenBank/DDBJ whole genome shotgun (WGS) entry which is preliminary data.</text>
</comment>
<dbReference type="PROSITE" id="PS51192">
    <property type="entry name" value="HELICASE_ATP_BIND_1"/>
    <property type="match status" value="1"/>
</dbReference>
<dbReference type="PANTHER" id="PTHR13710">
    <property type="entry name" value="DNA HELICASE RECQ FAMILY MEMBER"/>
    <property type="match status" value="1"/>
</dbReference>
<evidence type="ECO:0000256" key="1">
    <source>
        <dbReference type="ARBA" id="ARBA00005446"/>
    </source>
</evidence>
<keyword evidence="8" id="KW-1185">Reference proteome</keyword>
<dbReference type="AlphaFoldDB" id="A0A9P1BVY4"/>
<keyword evidence="3 7" id="KW-0347">Helicase</keyword>
<dbReference type="CDD" id="cd17920">
    <property type="entry name" value="DEXHc_RecQ"/>
    <property type="match status" value="1"/>
</dbReference>
<comment type="similarity">
    <text evidence="1">Belongs to the helicase family. RecQ subfamily.</text>
</comment>
<evidence type="ECO:0000313" key="8">
    <source>
        <dbReference type="Proteomes" id="UP001152797"/>
    </source>
</evidence>
<dbReference type="EMBL" id="CAMXCT020000558">
    <property type="protein sequence ID" value="CAL1133829.1"/>
    <property type="molecule type" value="Genomic_DNA"/>
</dbReference>
<dbReference type="GO" id="GO:0005524">
    <property type="term" value="F:ATP binding"/>
    <property type="evidence" value="ECO:0007669"/>
    <property type="project" value="InterPro"/>
</dbReference>
<dbReference type="GO" id="GO:0000724">
    <property type="term" value="P:double-strand break repair via homologous recombination"/>
    <property type="evidence" value="ECO:0007669"/>
    <property type="project" value="TreeGrafter"/>
</dbReference>
<accession>A0A9P1BVY4</accession>
<dbReference type="GO" id="GO:0005634">
    <property type="term" value="C:nucleus"/>
    <property type="evidence" value="ECO:0007669"/>
    <property type="project" value="TreeGrafter"/>
</dbReference>
<reference evidence="7 8" key="2">
    <citation type="submission" date="2024-05" db="EMBL/GenBank/DDBJ databases">
        <authorList>
            <person name="Chen Y."/>
            <person name="Shah S."/>
            <person name="Dougan E. K."/>
            <person name="Thang M."/>
            <person name="Chan C."/>
        </authorList>
    </citation>
    <scope>NUCLEOTIDE SEQUENCE [LARGE SCALE GENOMIC DNA]</scope>
</reference>
<feature type="domain" description="Helicase ATP-binding" evidence="5">
    <location>
        <begin position="38"/>
        <end position="203"/>
    </location>
</feature>
<keyword evidence="3 7" id="KW-0067">ATP-binding</keyword>
<keyword evidence="3 7" id="KW-0547">Nucleotide-binding</keyword>
<dbReference type="InterPro" id="IPR014001">
    <property type="entry name" value="Helicase_ATP-bd"/>
</dbReference>
<evidence type="ECO:0000256" key="4">
    <source>
        <dbReference type="SAM" id="MobiDB-lite"/>
    </source>
</evidence>
<evidence type="ECO:0000259" key="5">
    <source>
        <dbReference type="PROSITE" id="PS51192"/>
    </source>
</evidence>
<gene>
    <name evidence="6" type="ORF">C1SCF055_LOCUS8322</name>
</gene>
<organism evidence="6">
    <name type="scientific">Cladocopium goreaui</name>
    <dbReference type="NCBI Taxonomy" id="2562237"/>
    <lineage>
        <taxon>Eukaryota</taxon>
        <taxon>Sar</taxon>
        <taxon>Alveolata</taxon>
        <taxon>Dinophyceae</taxon>
        <taxon>Suessiales</taxon>
        <taxon>Symbiodiniaceae</taxon>
        <taxon>Cladocopium</taxon>
    </lineage>
</organism>
<dbReference type="GO" id="GO:0003676">
    <property type="term" value="F:nucleic acid binding"/>
    <property type="evidence" value="ECO:0007669"/>
    <property type="project" value="InterPro"/>
</dbReference>
<evidence type="ECO:0000256" key="2">
    <source>
        <dbReference type="ARBA" id="ARBA00022801"/>
    </source>
</evidence>
<evidence type="ECO:0000313" key="7">
    <source>
        <dbReference type="EMBL" id="CAL4767766.1"/>
    </source>
</evidence>
<feature type="region of interest" description="Disordered" evidence="4">
    <location>
        <begin position="306"/>
        <end position="364"/>
    </location>
</feature>
<dbReference type="GO" id="GO:0016787">
    <property type="term" value="F:hydrolase activity"/>
    <property type="evidence" value="ECO:0007669"/>
    <property type="project" value="UniProtKB-KW"/>
</dbReference>
<dbReference type="GO" id="GO:0005694">
    <property type="term" value="C:chromosome"/>
    <property type="evidence" value="ECO:0007669"/>
    <property type="project" value="TreeGrafter"/>
</dbReference>
<feature type="compositionally biased region" description="Basic and acidic residues" evidence="4">
    <location>
        <begin position="591"/>
        <end position="602"/>
    </location>
</feature>
<dbReference type="Pfam" id="PF00270">
    <property type="entry name" value="DEAD"/>
    <property type="match status" value="1"/>
</dbReference>
<dbReference type="InterPro" id="IPR011545">
    <property type="entry name" value="DEAD/DEAH_box_helicase_dom"/>
</dbReference>
<sequence>MWPAAVCCDARGILEQATEALRKHFGFGSLRDFQSKAIAAWAEGKDVLITLGTGTGKSLCFQLPPLARSGRCSLVISPLISLMQDQLRTLQQRQIPASCCGAAGGSTLEEALEAARGGVVYMSPEYALTRLSQLKKMKDSVCLLAIDEAHCISAWGHDFRKSYQRLGQVRDALGKPPTMALTATCTNEVQKDIRSCLGLTPENTVLVQGSINRPNLKFVVRPRSTLEEDFAEIFHLNQAISDRTVDNTSVNAMSSTIVYVLTRARSEEVANWFQMKGVKAAAYHAGLSVTARNELHRLFMCRGRLKHSPTDDDEPMDTESDGQEIDDDSMPETPPSGHGLWLPGGLRAESDGQEIDDDSMPETPPSVHGLWLPGGLPAAITPPEASCFLGCSACSFLPLALVRTQPVSLCGNMVSVDASNITLEDAIQATEFMSMRDLPEHVYVGQMPLGSVLLTDLPRKDLDPASNNLKHVLDVVLDIPAAAVDLSTIKAIFREKAWKELPDFMQMKERPVFECVCQYFFLPQSDDQTCMLKHIYICSDKVKGSQAARLLQGRGYEIMWGNHNKKNARKGFQWLLEQLGGSQFRPYSLGTDRKSSKTKGPEPEDAGWNYIMEEGEMDKGGLKQLRWIHQEINRIDSPIHGWSEKLVQRALDSLANDGCVAKLCERYDLTMRDVEPDLLPVLEVVVPQLRNHSLWLLGEPGKGKTPLGRIIAMMFSRYHGGDGRFRSTCDLDFFRGVQFNKATPAMYDDGDIGNEAVKKKKAFADVADDETMTRERWTNAKFVRNQLRIVLDNAYNPEAEPQPESDFLDQEKTIPHEAFYSMIRPALGNIAVTDAMAILKRSVFIIFSKKFVYYRLPSQQPAPVERLPWKKLDILQDSSKPILKNFLEGGPRPDTYDMHTVWEQEWLKEAIRKAEDKHLKEAMTQARAAQEAAMQCMPPVKMEKHEFRDGHAWLARECRTSPINVDTDVASHDWTNWSVKKEPLWKFGHLPALPKRVIELDSPSPLKRRATSSLSSSVAAPFVPNPDHAELGLPAGEEDEANLEEALEQLMDDMVMLPVGKAPEDM</sequence>
<dbReference type="InterPro" id="IPR027417">
    <property type="entry name" value="P-loop_NTPase"/>
</dbReference>
<dbReference type="PANTHER" id="PTHR13710:SF120">
    <property type="entry name" value="BIFUNCTIONAL 3'-5' EXONUCLEASE_ATP-DEPENDENT HELICASE WRN"/>
    <property type="match status" value="1"/>
</dbReference>
<dbReference type="EMBL" id="CAMXCT030000558">
    <property type="protein sequence ID" value="CAL4767766.1"/>
    <property type="molecule type" value="Genomic_DNA"/>
</dbReference>
<dbReference type="SMART" id="SM00487">
    <property type="entry name" value="DEXDc"/>
    <property type="match status" value="1"/>
</dbReference>